<keyword evidence="1" id="KW-0472">Membrane</keyword>
<comment type="caution">
    <text evidence="2">The sequence shown here is derived from an EMBL/GenBank/DDBJ whole genome shotgun (WGS) entry which is preliminary data.</text>
</comment>
<dbReference type="EMBL" id="VSSQ01016685">
    <property type="protein sequence ID" value="MPM58287.1"/>
    <property type="molecule type" value="Genomic_DNA"/>
</dbReference>
<sequence>MLRATAADPATADPGPIRRGQRGMVTFELAVGMLTACLMAGMLGWTVSLVALQARCSDAAGQIVRQLARGDQEAAQEAEQHVPDGARVQVVEAGQQITVQVAVDARWGALGPIEIEGRATAPTAGR</sequence>
<feature type="transmembrane region" description="Helical" evidence="1">
    <location>
        <begin position="29"/>
        <end position="52"/>
    </location>
</feature>
<keyword evidence="1" id="KW-0812">Transmembrane</keyword>
<organism evidence="2">
    <name type="scientific">bioreactor metagenome</name>
    <dbReference type="NCBI Taxonomy" id="1076179"/>
    <lineage>
        <taxon>unclassified sequences</taxon>
        <taxon>metagenomes</taxon>
        <taxon>ecological metagenomes</taxon>
    </lineage>
</organism>
<evidence type="ECO:0000256" key="1">
    <source>
        <dbReference type="SAM" id="Phobius"/>
    </source>
</evidence>
<gene>
    <name evidence="2" type="ORF">SDC9_105118</name>
</gene>
<evidence type="ECO:0008006" key="3">
    <source>
        <dbReference type="Google" id="ProtNLM"/>
    </source>
</evidence>
<name>A0A645AYP4_9ZZZZ</name>
<accession>A0A645AYP4</accession>
<dbReference type="InterPro" id="IPR049790">
    <property type="entry name" value="Rv3655c/TadE"/>
</dbReference>
<protein>
    <recommendedName>
        <fullName evidence="3">Pilus assembly protein TadE</fullName>
    </recommendedName>
</protein>
<dbReference type="NCBIfam" id="NF041390">
    <property type="entry name" value="TadE_Rv3655c"/>
    <property type="match status" value="1"/>
</dbReference>
<evidence type="ECO:0000313" key="2">
    <source>
        <dbReference type="EMBL" id="MPM58287.1"/>
    </source>
</evidence>
<proteinExistence type="predicted"/>
<keyword evidence="1" id="KW-1133">Transmembrane helix</keyword>
<reference evidence="2" key="1">
    <citation type="submission" date="2019-08" db="EMBL/GenBank/DDBJ databases">
        <authorList>
            <person name="Kucharzyk K."/>
            <person name="Murdoch R.W."/>
            <person name="Higgins S."/>
            <person name="Loffler F."/>
        </authorList>
    </citation>
    <scope>NUCLEOTIDE SEQUENCE</scope>
</reference>
<dbReference type="AlphaFoldDB" id="A0A645AYP4"/>